<protein>
    <recommendedName>
        <fullName evidence="6">TVP38/TMEM64 family membrane protein</fullName>
    </recommendedName>
</protein>
<evidence type="ECO:0000256" key="6">
    <source>
        <dbReference type="RuleBase" id="RU366058"/>
    </source>
</evidence>
<comment type="subcellular location">
    <subcellularLocation>
        <location evidence="1 6">Cell membrane</location>
        <topology evidence="1 6">Multi-pass membrane protein</topology>
    </subcellularLocation>
</comment>
<keyword evidence="2 6" id="KW-1003">Cell membrane</keyword>
<dbReference type="RefSeq" id="WP_058500463.1">
    <property type="nucleotide sequence ID" value="NZ_CAAAJA010000014.1"/>
</dbReference>
<dbReference type="PANTHER" id="PTHR12677">
    <property type="entry name" value="GOLGI APPARATUS MEMBRANE PROTEIN TVP38-RELATED"/>
    <property type="match status" value="1"/>
</dbReference>
<accession>A0AAX1EEX5</accession>
<evidence type="ECO:0000313" key="9">
    <source>
        <dbReference type="Proteomes" id="UP000295517"/>
    </source>
</evidence>
<dbReference type="InterPro" id="IPR032816">
    <property type="entry name" value="VTT_dom"/>
</dbReference>
<reference evidence="8 9" key="1">
    <citation type="submission" date="2019-03" db="EMBL/GenBank/DDBJ databases">
        <title>Diverse conjugative elements silence natural transformation in Legionella species.</title>
        <authorList>
            <person name="Durieux I."/>
            <person name="Ginevra C."/>
            <person name="Attaiech L."/>
            <person name="Picq K."/>
            <person name="Juan P.A."/>
            <person name="Jarraud S."/>
            <person name="Charpentier X."/>
        </authorList>
    </citation>
    <scope>NUCLEOTIDE SEQUENCE [LARGE SCALE GENOMIC DNA]</scope>
    <source>
        <strain evidence="8 9">HL-0427-4011</strain>
    </source>
</reference>
<dbReference type="EMBL" id="CP038254">
    <property type="protein sequence ID" value="QBR83379.1"/>
    <property type="molecule type" value="Genomic_DNA"/>
</dbReference>
<feature type="transmembrane region" description="Helical" evidence="6">
    <location>
        <begin position="43"/>
        <end position="69"/>
    </location>
</feature>
<organism evidence="8 9">
    <name type="scientific">Legionella israelensis</name>
    <dbReference type="NCBI Taxonomy" id="454"/>
    <lineage>
        <taxon>Bacteria</taxon>
        <taxon>Pseudomonadati</taxon>
        <taxon>Pseudomonadota</taxon>
        <taxon>Gammaproteobacteria</taxon>
        <taxon>Legionellales</taxon>
        <taxon>Legionellaceae</taxon>
        <taxon>Legionella</taxon>
    </lineage>
</organism>
<dbReference type="GO" id="GO:0005886">
    <property type="term" value="C:plasma membrane"/>
    <property type="evidence" value="ECO:0007669"/>
    <property type="project" value="UniProtKB-SubCell"/>
</dbReference>
<sequence>MSNTIKHIKTICFALVLATFIVCAWFFQQYMLDLISAIKSLGLFAPLLFLIIYCLATILILPTMVLTLAGGAIFGPVAGTLLNLLGASWGAACAFLITRYLAYNWFEQRKGERLNQLISGVERRGWQFVAILRLLPLIPFNLVNYGLGLTGIRFRTYLITTFIFLIPAEIIYTYCGHAGIKILRNPEQFYKNTGVVILVVTTLLITTFKYMHRRRMQLKKDIDKD</sequence>
<proteinExistence type="inferred from homology"/>
<keyword evidence="4 6" id="KW-1133">Transmembrane helix</keyword>
<dbReference type="PANTHER" id="PTHR12677:SF59">
    <property type="entry name" value="GOLGI APPARATUS MEMBRANE PROTEIN TVP38-RELATED"/>
    <property type="match status" value="1"/>
</dbReference>
<evidence type="ECO:0000259" key="7">
    <source>
        <dbReference type="Pfam" id="PF09335"/>
    </source>
</evidence>
<comment type="similarity">
    <text evidence="6">Belongs to the TVP38/TMEM64 family.</text>
</comment>
<keyword evidence="3 6" id="KW-0812">Transmembrane</keyword>
<gene>
    <name evidence="8" type="ORF">E3983_02750</name>
</gene>
<feature type="transmembrane region" description="Helical" evidence="6">
    <location>
        <begin position="126"/>
        <end position="147"/>
    </location>
</feature>
<dbReference type="Proteomes" id="UP000295517">
    <property type="component" value="Chromosome"/>
</dbReference>
<evidence type="ECO:0000256" key="1">
    <source>
        <dbReference type="ARBA" id="ARBA00004651"/>
    </source>
</evidence>
<dbReference type="AlphaFoldDB" id="A0AAX1EEX5"/>
<evidence type="ECO:0000256" key="3">
    <source>
        <dbReference type="ARBA" id="ARBA00022692"/>
    </source>
</evidence>
<evidence type="ECO:0000256" key="4">
    <source>
        <dbReference type="ARBA" id="ARBA00022989"/>
    </source>
</evidence>
<feature type="transmembrane region" description="Helical" evidence="6">
    <location>
        <begin position="81"/>
        <end position="106"/>
    </location>
</feature>
<evidence type="ECO:0000256" key="5">
    <source>
        <dbReference type="ARBA" id="ARBA00023136"/>
    </source>
</evidence>
<feature type="transmembrane region" description="Helical" evidence="6">
    <location>
        <begin position="154"/>
        <end position="174"/>
    </location>
</feature>
<dbReference type="Pfam" id="PF09335">
    <property type="entry name" value="VTT_dom"/>
    <property type="match status" value="1"/>
</dbReference>
<feature type="transmembrane region" description="Helical" evidence="6">
    <location>
        <begin position="12"/>
        <end position="31"/>
    </location>
</feature>
<feature type="transmembrane region" description="Helical" evidence="6">
    <location>
        <begin position="194"/>
        <end position="211"/>
    </location>
</feature>
<name>A0AAX1EEX5_9GAMM</name>
<evidence type="ECO:0000256" key="2">
    <source>
        <dbReference type="ARBA" id="ARBA00022475"/>
    </source>
</evidence>
<keyword evidence="5 6" id="KW-0472">Membrane</keyword>
<evidence type="ECO:0000313" key="8">
    <source>
        <dbReference type="EMBL" id="QBR83379.1"/>
    </source>
</evidence>
<dbReference type="InterPro" id="IPR015414">
    <property type="entry name" value="TMEM64"/>
</dbReference>
<feature type="domain" description="VTT" evidence="7">
    <location>
        <begin position="61"/>
        <end position="177"/>
    </location>
</feature>